<feature type="coiled-coil region" evidence="7">
    <location>
        <begin position="379"/>
        <end position="476"/>
    </location>
</feature>
<keyword evidence="3" id="KW-0963">Cytoplasm</keyword>
<evidence type="ECO:0000259" key="8">
    <source>
        <dbReference type="Pfam" id="PF16531"/>
    </source>
</evidence>
<dbReference type="Pfam" id="PF18594">
    <property type="entry name" value="Sas6_CC"/>
    <property type="match status" value="1"/>
</dbReference>
<keyword evidence="5" id="KW-0206">Cytoskeleton</keyword>
<accession>F6WXT9</accession>
<reference evidence="10" key="2">
    <citation type="submission" date="2011-06" db="UniProtKB">
        <authorList>
            <consortium name="Ensembl"/>
        </authorList>
    </citation>
    <scope>IDENTIFICATION</scope>
</reference>
<dbReference type="PANTHER" id="PTHR44281">
    <property type="entry name" value="SPINDLE ASSEMBLY ABNORMAL PROTEIN 6 HOMOLOG"/>
    <property type="match status" value="1"/>
</dbReference>
<feature type="coiled-coil region" evidence="7">
    <location>
        <begin position="224"/>
        <end position="343"/>
    </location>
</feature>
<comment type="subcellular location">
    <subcellularLocation>
        <location evidence="1">Cytoplasm</location>
        <location evidence="1">Cytoskeleton</location>
        <location evidence="1">Microtubule organizing center</location>
        <location evidence="1">Centrosome</location>
    </subcellularLocation>
</comment>
<evidence type="ECO:0000256" key="6">
    <source>
        <dbReference type="ARBA" id="ARBA00023306"/>
    </source>
</evidence>
<evidence type="ECO:0000256" key="7">
    <source>
        <dbReference type="SAM" id="Coils"/>
    </source>
</evidence>
<evidence type="ECO:0000256" key="3">
    <source>
        <dbReference type="ARBA" id="ARBA00022490"/>
    </source>
</evidence>
<evidence type="ECO:0000313" key="10">
    <source>
        <dbReference type="Ensembl" id="ENSXETP00000028227"/>
    </source>
</evidence>
<keyword evidence="4 7" id="KW-0175">Coiled coil</keyword>
<sequence>MSQIQELLSQQVKILLRNRECDERRLYVRISIEMHTATSPVHKKDMVVRLTDDIDPFFLYNLVVSEEDFQSLKIQQGLLIDFTAFPQKFIDLICLCIQEENKETPRFLLQLSPSNSVLGGSPAQLDVIETNAFKLLTHLSLRLLPANDLEIKAYLATCLRSIKDEKNILQQTLTKTVEDLNQKLLSTQKTLSEKSLELDRVKSERSLQVTALTNQHTAEMASEKEQTQKAHAHLLQQYEHQRKELESSYQRTIQQTQSRLTELESSNKETLEKRYKAESTVRELRAKYQGLEEETQRAQQQIVSLKRENTTLDAECHEKDKELNRLQTRLAVIEQELKDKEQLVLRSNEVLAATQEQKVVLEATAEKRQLQFGKLEVTIKSLSAELLKANNIIKKLQGDMKNLMSKLKLKNAVTVQQEKILAEKEKQIQEEQRQLQEVKQNLRLRQEEFDKLQEQLQQTEQNLMDSKEKLRINENVISWLNRQLNEYQSEGTNPSSLPLKTSVLPSQADNRAPILAARMTYPLPTSYQSKSFIPVAATSNQPSLDAHPPRQGQYNISYPKSNLQCSATQRSSITNKENGNVIGLDLKYLKKREGGAPLQGLNQNVAPFTVPPAGPFWTSVEDIWRGEAKAASGLTYHSASEMFSQL</sequence>
<dbReference type="ExpressionAtlas" id="F6WXT9">
    <property type="expression patterns" value="baseline and differential"/>
</dbReference>
<proteinExistence type="predicted"/>
<gene>
    <name evidence="10" type="primary">sass6.2</name>
</gene>
<dbReference type="GO" id="GO:0005813">
    <property type="term" value="C:centrosome"/>
    <property type="evidence" value="ECO:0007669"/>
    <property type="project" value="UniProtKB-SubCell"/>
</dbReference>
<dbReference type="PANTHER" id="PTHR44281:SF4">
    <property type="entry name" value="SPINDLE ASSEMBLY ABNORMAL PROTEIN 6 HOMOLOG"/>
    <property type="match status" value="1"/>
</dbReference>
<dbReference type="Ensembl" id="ENSXETT00000028227">
    <property type="protein sequence ID" value="ENSXETP00000028227"/>
    <property type="gene ID" value="ENSXETG00000013202"/>
</dbReference>
<evidence type="ECO:0000256" key="1">
    <source>
        <dbReference type="ARBA" id="ARBA00004300"/>
    </source>
</evidence>
<dbReference type="InParanoid" id="F6WXT9"/>
<dbReference type="Pfam" id="PF16531">
    <property type="entry name" value="SAS-6_N"/>
    <property type="match status" value="1"/>
</dbReference>
<reference evidence="10" key="1">
    <citation type="journal article" date="2010" name="Science">
        <title>The genome of the Western clawed frog Xenopus tropicalis.</title>
        <authorList>
            <person name="Hellsten U."/>
            <person name="Harland R.M."/>
            <person name="Gilchrist M.J."/>
            <person name="Hendrix D."/>
            <person name="Jurka J."/>
            <person name="Kapitonov V."/>
            <person name="Ovcharenko I."/>
            <person name="Putnam N.H."/>
            <person name="Shu S."/>
            <person name="Taher L."/>
            <person name="Blitz I.L."/>
            <person name="Blumberg B."/>
            <person name="Dichmann D.S."/>
            <person name="Dubchak I."/>
            <person name="Amaya E."/>
            <person name="Detter J.C."/>
            <person name="Fletcher R."/>
            <person name="Gerhard D.S."/>
            <person name="Goodstein D."/>
            <person name="Graves T."/>
            <person name="Grigoriev I.V."/>
            <person name="Grimwood J."/>
            <person name="Kawashima T."/>
            <person name="Lindquist E."/>
            <person name="Lucas S.M."/>
            <person name="Mead P.E."/>
            <person name="Mitros T."/>
            <person name="Ogino H."/>
            <person name="Ohta Y."/>
            <person name="Poliakov A.V."/>
            <person name="Pollet N."/>
            <person name="Robert J."/>
            <person name="Salamov A."/>
            <person name="Sater A.K."/>
            <person name="Schmutz J."/>
            <person name="Terry A."/>
            <person name="Vize P.D."/>
            <person name="Warren W.C."/>
            <person name="Wells D."/>
            <person name="Wills A."/>
            <person name="Wilson R.K."/>
            <person name="Zimmerman L.B."/>
            <person name="Zorn A.M."/>
            <person name="Grainger R."/>
            <person name="Grammer T."/>
            <person name="Khokha M.K."/>
            <person name="Richardson P.M."/>
            <person name="Rokhsar D.S."/>
        </authorList>
    </citation>
    <scope>NUCLEOTIDE SEQUENCE [LARGE SCALE GENOMIC DNA]</scope>
    <source>
        <strain evidence="10">Nigerian</strain>
    </source>
</reference>
<dbReference type="GeneTree" id="ENSGT00390000006932"/>
<name>F6WXT9_XENTR</name>
<protein>
    <recommendedName>
        <fullName evidence="2">Spindle assembly abnormal protein 6 homolog</fullName>
    </recommendedName>
</protein>
<feature type="domain" description="Spindle assembly abnormal protein 6 N-terminal" evidence="8">
    <location>
        <begin position="7"/>
        <end position="143"/>
    </location>
</feature>
<dbReference type="CDD" id="cd10142">
    <property type="entry name" value="HD_SAS6_N"/>
    <property type="match status" value="1"/>
</dbReference>
<dbReference type="Bgee" id="ENSXETG00000013202">
    <property type="expression patterns" value="Expressed in testis and 11 other cell types or tissues"/>
</dbReference>
<dbReference type="InterPro" id="IPR032396">
    <property type="entry name" value="SAS-6_N"/>
</dbReference>
<feature type="domain" description="SAS-6 coiled-coil" evidence="9">
    <location>
        <begin position="148"/>
        <end position="176"/>
    </location>
</feature>
<dbReference type="InterPro" id="IPR038558">
    <property type="entry name" value="SAS-6_N_sf"/>
</dbReference>
<dbReference type="AlphaFoldDB" id="F6WXT9"/>
<keyword evidence="6" id="KW-0131">Cell cycle</keyword>
<dbReference type="Gene3D" id="2.170.210.20">
    <property type="entry name" value="Spindle assembly abnormal protein 6, N-terminal domain"/>
    <property type="match status" value="1"/>
</dbReference>
<dbReference type="Xenbase" id="XB-GENE-962704">
    <property type="gene designation" value="sass6.2"/>
</dbReference>
<organism evidence="10">
    <name type="scientific">Xenopus tropicalis</name>
    <name type="common">Western clawed frog</name>
    <name type="synonym">Silurana tropicalis</name>
    <dbReference type="NCBI Taxonomy" id="8364"/>
    <lineage>
        <taxon>Eukaryota</taxon>
        <taxon>Metazoa</taxon>
        <taxon>Chordata</taxon>
        <taxon>Craniata</taxon>
        <taxon>Vertebrata</taxon>
        <taxon>Euteleostomi</taxon>
        <taxon>Amphibia</taxon>
        <taxon>Batrachia</taxon>
        <taxon>Anura</taxon>
        <taxon>Pipoidea</taxon>
        <taxon>Pipidae</taxon>
        <taxon>Xenopodinae</taxon>
        <taxon>Xenopus</taxon>
        <taxon>Silurana</taxon>
    </lineage>
</organism>
<evidence type="ECO:0000259" key="9">
    <source>
        <dbReference type="Pfam" id="PF18594"/>
    </source>
</evidence>
<dbReference type="InterPro" id="IPR041513">
    <property type="entry name" value="SAS6_CC"/>
</dbReference>
<evidence type="ECO:0000256" key="4">
    <source>
        <dbReference type="ARBA" id="ARBA00023054"/>
    </source>
</evidence>
<evidence type="ECO:0000256" key="2">
    <source>
        <dbReference type="ARBA" id="ARBA00020407"/>
    </source>
</evidence>
<evidence type="ECO:0000256" key="5">
    <source>
        <dbReference type="ARBA" id="ARBA00023212"/>
    </source>
</evidence>